<gene>
    <name evidence="12" type="ORF">JMUB5056_0509</name>
</gene>
<dbReference type="GO" id="GO:0036220">
    <property type="term" value="F:ITP diphosphatase activity"/>
    <property type="evidence" value="ECO:0007669"/>
    <property type="project" value="UniProtKB-UniRule"/>
</dbReference>
<evidence type="ECO:0000256" key="1">
    <source>
        <dbReference type="ARBA" id="ARBA00008023"/>
    </source>
</evidence>
<evidence type="ECO:0000256" key="5">
    <source>
        <dbReference type="ARBA" id="ARBA00022801"/>
    </source>
</evidence>
<dbReference type="GO" id="GO:0005829">
    <property type="term" value="C:cytosol"/>
    <property type="evidence" value="ECO:0007669"/>
    <property type="project" value="TreeGrafter"/>
</dbReference>
<evidence type="ECO:0000256" key="7">
    <source>
        <dbReference type="ARBA" id="ARBA00023080"/>
    </source>
</evidence>
<dbReference type="EMBL" id="AP019846">
    <property type="protein sequence ID" value="BBM58926.1"/>
    <property type="molecule type" value="Genomic_DNA"/>
</dbReference>
<dbReference type="CDD" id="cd00515">
    <property type="entry name" value="HAM1"/>
    <property type="match status" value="1"/>
</dbReference>
<dbReference type="NCBIfam" id="NF011397">
    <property type="entry name" value="PRK14822.1"/>
    <property type="match status" value="1"/>
</dbReference>
<evidence type="ECO:0000256" key="9">
    <source>
        <dbReference type="ARBA" id="ARBA00052017"/>
    </source>
</evidence>
<evidence type="ECO:0000313" key="12">
    <source>
        <dbReference type="EMBL" id="BBM58926.1"/>
    </source>
</evidence>
<feature type="binding site" evidence="10">
    <location>
        <begin position="168"/>
        <end position="171"/>
    </location>
    <ligand>
        <name>substrate</name>
    </ligand>
</feature>
<feature type="active site" description="Proton acceptor" evidence="10">
    <location>
        <position position="85"/>
    </location>
</feature>
<sequence length="213" mass="23658">MGVSIPLFCVRKESDTMKVFLATKNKGKIKDFEKLTEGMDLEVVTILDGLDIPDVVEDGETFEENSRKKAKEIADYTNIVTISDDSGLCVDALDGGPGVYSARFGGENATDSEKNQKMLELLKDVKKENRKAHFVSVVSIAFPNGEIHSFRGEIKGEILFEARGNNGFGYNPIFYSYELGKSFGEADDEERKSVSHRARAFRKLIASGLLEEK</sequence>
<accession>A0A510L536</accession>
<reference evidence="12 13" key="1">
    <citation type="submission" date="2019-07" db="EMBL/GenBank/DDBJ databases">
        <title>Complete Genome Sequence of Leptotrichia hongkongensis Strain JMUB5056.</title>
        <authorList>
            <person name="Watanabe S."/>
            <person name="Cui L."/>
        </authorList>
    </citation>
    <scope>NUCLEOTIDE SEQUENCE [LARGE SCALE GENOMIC DNA]</scope>
    <source>
        <strain evidence="12 13">JMUB5056</strain>
    </source>
</reference>
<dbReference type="Proteomes" id="UP000321561">
    <property type="component" value="Chromosome"/>
</dbReference>
<evidence type="ECO:0000256" key="6">
    <source>
        <dbReference type="ARBA" id="ARBA00022842"/>
    </source>
</evidence>
<dbReference type="KEGG" id="lhg:JMUB5056_0509"/>
<feature type="binding site" evidence="10">
    <location>
        <begin position="23"/>
        <end position="28"/>
    </location>
    <ligand>
        <name>substrate</name>
    </ligand>
</feature>
<comment type="catalytic activity">
    <reaction evidence="9 10">
        <text>XTP + H2O = XMP + diphosphate + H(+)</text>
        <dbReference type="Rhea" id="RHEA:28610"/>
        <dbReference type="ChEBI" id="CHEBI:15377"/>
        <dbReference type="ChEBI" id="CHEBI:15378"/>
        <dbReference type="ChEBI" id="CHEBI:33019"/>
        <dbReference type="ChEBI" id="CHEBI:57464"/>
        <dbReference type="ChEBI" id="CHEBI:61314"/>
        <dbReference type="EC" id="3.6.1.66"/>
    </reaction>
</comment>
<dbReference type="GO" id="GO:0000166">
    <property type="term" value="F:nucleotide binding"/>
    <property type="evidence" value="ECO:0007669"/>
    <property type="project" value="UniProtKB-KW"/>
</dbReference>
<dbReference type="SUPFAM" id="SSF52972">
    <property type="entry name" value="ITPase-like"/>
    <property type="match status" value="1"/>
</dbReference>
<feature type="binding site" evidence="10">
    <location>
        <begin position="196"/>
        <end position="197"/>
    </location>
    <ligand>
        <name>substrate</name>
    </ligand>
</feature>
<evidence type="ECO:0000256" key="10">
    <source>
        <dbReference type="HAMAP-Rule" id="MF_01405"/>
    </source>
</evidence>
<dbReference type="AlphaFoldDB" id="A0A510L536"/>
<keyword evidence="3 10" id="KW-0479">Metal-binding</keyword>
<dbReference type="GO" id="GO:0017111">
    <property type="term" value="F:ribonucleoside triphosphate phosphatase activity"/>
    <property type="evidence" value="ECO:0007669"/>
    <property type="project" value="InterPro"/>
</dbReference>
<dbReference type="HAMAP" id="MF_01405">
    <property type="entry name" value="Non_canon_purine_NTPase"/>
    <property type="match status" value="1"/>
</dbReference>
<dbReference type="EC" id="3.6.1.66" evidence="10"/>
<dbReference type="InterPro" id="IPR029001">
    <property type="entry name" value="ITPase-like_fam"/>
</dbReference>
<evidence type="ECO:0000256" key="2">
    <source>
        <dbReference type="ARBA" id="ARBA00011738"/>
    </source>
</evidence>
<comment type="subunit">
    <text evidence="2 10">Homodimer.</text>
</comment>
<feature type="binding site" evidence="10">
    <location>
        <position position="85"/>
    </location>
    <ligand>
        <name>Mg(2+)</name>
        <dbReference type="ChEBI" id="CHEBI:18420"/>
    </ligand>
</feature>
<dbReference type="PANTHER" id="PTHR11067">
    <property type="entry name" value="INOSINE TRIPHOSPHATE PYROPHOSPHATASE/HAM1 PROTEIN"/>
    <property type="match status" value="1"/>
</dbReference>
<dbReference type="NCBIfam" id="TIGR00042">
    <property type="entry name" value="RdgB/HAM1 family non-canonical purine NTP pyrophosphatase"/>
    <property type="match status" value="1"/>
</dbReference>
<dbReference type="PANTHER" id="PTHR11067:SF9">
    <property type="entry name" value="INOSINE TRIPHOSPHATE PYROPHOSPHATASE"/>
    <property type="match status" value="1"/>
</dbReference>
<comment type="function">
    <text evidence="10">Pyrophosphatase that catalyzes the hydrolysis of nucleoside triphosphates to their monophosphate derivatives, with a high preference for the non-canonical purine nucleotides XTP (xanthosine triphosphate), dITP (deoxyinosine triphosphate) and ITP. Seems to function as a house-cleaning enzyme that removes non-canonical purine nucleotides from the nucleotide pool, thus preventing their incorporation into DNA/RNA and avoiding chromosomal lesions.</text>
</comment>
<dbReference type="GO" id="GO:0046872">
    <property type="term" value="F:metal ion binding"/>
    <property type="evidence" value="ECO:0007669"/>
    <property type="project" value="UniProtKB-KW"/>
</dbReference>
<proteinExistence type="inferred from homology"/>
<dbReference type="FunFam" id="3.90.950.10:FF:000001">
    <property type="entry name" value="dITP/XTP pyrophosphatase"/>
    <property type="match status" value="1"/>
</dbReference>
<dbReference type="InterPro" id="IPR002637">
    <property type="entry name" value="RdgB/HAM1"/>
</dbReference>
<protein>
    <recommendedName>
        <fullName evidence="10">dITP/XTP pyrophosphatase</fullName>
        <ecNumber evidence="10">3.6.1.66</ecNumber>
    </recommendedName>
    <alternativeName>
        <fullName evidence="10">Non-canonical purine NTP pyrophosphatase</fullName>
    </alternativeName>
    <alternativeName>
        <fullName evidence="10">Non-standard purine NTP pyrophosphatase</fullName>
    </alternativeName>
    <alternativeName>
        <fullName evidence="10">Nucleoside-triphosphate diphosphatase</fullName>
    </alternativeName>
    <alternativeName>
        <fullName evidence="10">Nucleoside-triphosphate pyrophosphatase</fullName>
        <shortName evidence="10">NTPase</shortName>
    </alternativeName>
</protein>
<feature type="binding site" evidence="10">
    <location>
        <position position="86"/>
    </location>
    <ligand>
        <name>substrate</name>
    </ligand>
</feature>
<dbReference type="GO" id="GO:0009117">
    <property type="term" value="P:nucleotide metabolic process"/>
    <property type="evidence" value="ECO:0007669"/>
    <property type="project" value="UniProtKB-KW"/>
</dbReference>
<dbReference type="GO" id="GO:0036222">
    <property type="term" value="F:XTP diphosphatase activity"/>
    <property type="evidence" value="ECO:0007669"/>
    <property type="project" value="UniProtKB-UniRule"/>
</dbReference>
<dbReference type="Gene3D" id="3.90.950.10">
    <property type="match status" value="1"/>
</dbReference>
<evidence type="ECO:0000256" key="3">
    <source>
        <dbReference type="ARBA" id="ARBA00022723"/>
    </source>
</evidence>
<keyword evidence="4 10" id="KW-0547">Nucleotide-binding</keyword>
<comment type="catalytic activity">
    <reaction evidence="8 10">
        <text>dITP + H2O = dIMP + diphosphate + H(+)</text>
        <dbReference type="Rhea" id="RHEA:28342"/>
        <dbReference type="ChEBI" id="CHEBI:15377"/>
        <dbReference type="ChEBI" id="CHEBI:15378"/>
        <dbReference type="ChEBI" id="CHEBI:33019"/>
        <dbReference type="ChEBI" id="CHEBI:61194"/>
        <dbReference type="ChEBI" id="CHEBI:61382"/>
        <dbReference type="EC" id="3.6.1.66"/>
    </reaction>
</comment>
<dbReference type="Pfam" id="PF01725">
    <property type="entry name" value="Ham1p_like"/>
    <property type="match status" value="1"/>
</dbReference>
<keyword evidence="5 10" id="KW-0378">Hydrolase</keyword>
<evidence type="ECO:0000256" key="8">
    <source>
        <dbReference type="ARBA" id="ARBA00051875"/>
    </source>
</evidence>
<keyword evidence="7 10" id="KW-0546">Nucleotide metabolism</keyword>
<evidence type="ECO:0000256" key="11">
    <source>
        <dbReference type="RuleBase" id="RU003781"/>
    </source>
</evidence>
<evidence type="ECO:0000256" key="4">
    <source>
        <dbReference type="ARBA" id="ARBA00022741"/>
    </source>
</evidence>
<name>A0A510L536_9FUSO</name>
<dbReference type="GO" id="GO:0035870">
    <property type="term" value="F:dITP diphosphatase activity"/>
    <property type="evidence" value="ECO:0007669"/>
    <property type="project" value="UniProtKB-UniRule"/>
</dbReference>
<organism evidence="12 13">
    <name type="scientific">Leptotrichia hongkongensis</name>
    <dbReference type="NCBI Taxonomy" id="554406"/>
    <lineage>
        <taxon>Bacteria</taxon>
        <taxon>Fusobacteriati</taxon>
        <taxon>Fusobacteriota</taxon>
        <taxon>Fusobacteriia</taxon>
        <taxon>Fusobacteriales</taxon>
        <taxon>Leptotrichiaceae</taxon>
        <taxon>Leptotrichia</taxon>
    </lineage>
</organism>
<comment type="catalytic activity">
    <reaction evidence="10">
        <text>ITP + H2O = IMP + diphosphate + H(+)</text>
        <dbReference type="Rhea" id="RHEA:29399"/>
        <dbReference type="ChEBI" id="CHEBI:15377"/>
        <dbReference type="ChEBI" id="CHEBI:15378"/>
        <dbReference type="ChEBI" id="CHEBI:33019"/>
        <dbReference type="ChEBI" id="CHEBI:58053"/>
        <dbReference type="ChEBI" id="CHEBI:61402"/>
        <dbReference type="EC" id="3.6.1.66"/>
    </reaction>
</comment>
<comment type="caution">
    <text evidence="10">Lacks conserved residue(s) required for the propagation of feature annotation.</text>
</comment>
<comment type="similarity">
    <text evidence="1 10 11">Belongs to the HAM1 NTPase family.</text>
</comment>
<keyword evidence="6 10" id="KW-0460">Magnesium</keyword>
<dbReference type="GO" id="GO:0009146">
    <property type="term" value="P:purine nucleoside triphosphate catabolic process"/>
    <property type="evidence" value="ECO:0007669"/>
    <property type="project" value="UniProtKB-UniRule"/>
</dbReference>
<comment type="cofactor">
    <cofactor evidence="10">
        <name>Mg(2+)</name>
        <dbReference type="ChEBI" id="CHEBI:18420"/>
    </cofactor>
    <text evidence="10">Binds 1 Mg(2+) ion per subunit.</text>
</comment>
<dbReference type="InterPro" id="IPR020922">
    <property type="entry name" value="dITP/XTP_pyrophosphatase"/>
</dbReference>
<evidence type="ECO:0000313" key="13">
    <source>
        <dbReference type="Proteomes" id="UP000321561"/>
    </source>
</evidence>